<protein>
    <recommendedName>
        <fullName evidence="3">Excisionase</fullName>
    </recommendedName>
</protein>
<dbReference type="RefSeq" id="WP_301215466.1">
    <property type="nucleotide sequence ID" value="NZ_JAROCB010000001.1"/>
</dbReference>
<accession>A0ABT8ISW3</accession>
<organism evidence="1 2">
    <name type="scientific">Leifsonia virtsii</name>
    <dbReference type="NCBI Taxonomy" id="3035915"/>
    <lineage>
        <taxon>Bacteria</taxon>
        <taxon>Bacillati</taxon>
        <taxon>Actinomycetota</taxon>
        <taxon>Actinomycetes</taxon>
        <taxon>Micrococcales</taxon>
        <taxon>Microbacteriaceae</taxon>
        <taxon>Leifsonia</taxon>
    </lineage>
</organism>
<proteinExistence type="predicted"/>
<name>A0ABT8ISW3_9MICO</name>
<evidence type="ECO:0008006" key="3">
    <source>
        <dbReference type="Google" id="ProtNLM"/>
    </source>
</evidence>
<keyword evidence="2" id="KW-1185">Reference proteome</keyword>
<evidence type="ECO:0000313" key="2">
    <source>
        <dbReference type="Proteomes" id="UP001174210"/>
    </source>
</evidence>
<comment type="caution">
    <text evidence="1">The sequence shown here is derived from an EMBL/GenBank/DDBJ whole genome shotgun (WGS) entry which is preliminary data.</text>
</comment>
<gene>
    <name evidence="1" type="ORF">P5G59_01945</name>
</gene>
<evidence type="ECO:0000313" key="1">
    <source>
        <dbReference type="EMBL" id="MDN4595893.1"/>
    </source>
</evidence>
<dbReference type="EMBL" id="JAROCB010000001">
    <property type="protein sequence ID" value="MDN4595893.1"/>
    <property type="molecule type" value="Genomic_DNA"/>
</dbReference>
<sequence length="117" mass="13494">MDDKTRELRWVGDRLRALQRGEPVDPWPMIDGEPDRTPWLEKPREAAPTVVRIPSMQPSIRRVAYSLEAAAEECGVSAQFLRGFVNRHELIVHYANTKMVVLADDLNEWIESLPTER</sequence>
<reference evidence="1" key="1">
    <citation type="submission" date="2023-03" db="EMBL/GenBank/DDBJ databases">
        <title>MT1 and MT2 Draft Genomes of Novel Species.</title>
        <authorList>
            <person name="Venkateswaran K."/>
        </authorList>
    </citation>
    <scope>NUCLEOTIDE SEQUENCE</scope>
    <source>
        <strain evidence="1">F6_8S_P_1A</strain>
    </source>
</reference>
<dbReference type="Proteomes" id="UP001174210">
    <property type="component" value="Unassembled WGS sequence"/>
</dbReference>